<comment type="caution">
    <text evidence="5">The sequence shown here is derived from an EMBL/GenBank/DDBJ whole genome shotgun (WGS) entry which is preliminary data.</text>
</comment>
<keyword evidence="3 5" id="KW-0012">Acyltransferase</keyword>
<evidence type="ECO:0000259" key="4">
    <source>
        <dbReference type="SMART" id="SM00563"/>
    </source>
</evidence>
<proteinExistence type="predicted"/>
<evidence type="ECO:0000256" key="1">
    <source>
        <dbReference type="ARBA" id="ARBA00005189"/>
    </source>
</evidence>
<organism evidence="5 6">
    <name type="scientific">Runella defluvii</name>
    <dbReference type="NCBI Taxonomy" id="370973"/>
    <lineage>
        <taxon>Bacteria</taxon>
        <taxon>Pseudomonadati</taxon>
        <taxon>Bacteroidota</taxon>
        <taxon>Cytophagia</taxon>
        <taxon>Cytophagales</taxon>
        <taxon>Spirosomataceae</taxon>
        <taxon>Runella</taxon>
    </lineage>
</organism>
<accession>A0A7W5ZIH9</accession>
<dbReference type="SMART" id="SM00563">
    <property type="entry name" value="PlsC"/>
    <property type="match status" value="1"/>
</dbReference>
<protein>
    <submittedName>
        <fullName evidence="5">1-acyl-sn-glycerol-3-phosphate acyltransferase</fullName>
    </submittedName>
</protein>
<dbReference type="GO" id="GO:0006654">
    <property type="term" value="P:phosphatidic acid biosynthetic process"/>
    <property type="evidence" value="ECO:0007669"/>
    <property type="project" value="TreeGrafter"/>
</dbReference>
<feature type="domain" description="Phospholipid/glycerol acyltransferase" evidence="4">
    <location>
        <begin position="28"/>
        <end position="140"/>
    </location>
</feature>
<keyword evidence="6" id="KW-1185">Reference proteome</keyword>
<dbReference type="InterPro" id="IPR002123">
    <property type="entry name" value="Plipid/glycerol_acylTrfase"/>
</dbReference>
<sequence length="194" mass="22091">MNWLFGLLYRLVGWRTIGHAPTELKKGIWLVSPHWYNSDFFVGVGVRAYINLKIGYLGKSALFKWYSGWLFRGLGGYPVDRTKNNNLVEAVAATFQENETIHIAIAPEGTRSNVSKLKTGFYYMALKAKVPIILVGFDYPRKAVVFGDVIYPTGDFVKDMKPIYDFFLTIQGPKKEWLVNYAQTGEIPLPKEGR</sequence>
<dbReference type="Proteomes" id="UP000541352">
    <property type="component" value="Unassembled WGS sequence"/>
</dbReference>
<keyword evidence="2 5" id="KW-0808">Transferase</keyword>
<dbReference type="EMBL" id="JACIBY010000002">
    <property type="protein sequence ID" value="MBB3837504.1"/>
    <property type="molecule type" value="Genomic_DNA"/>
</dbReference>
<comment type="pathway">
    <text evidence="1">Lipid metabolism.</text>
</comment>
<gene>
    <name evidence="5" type="ORF">FHS57_001498</name>
</gene>
<dbReference type="PANTHER" id="PTHR10434:SF9">
    <property type="entry name" value="PHOSPHOLIPID_GLYCEROL ACYLTRANSFERASE DOMAIN-CONTAINING PROTEIN"/>
    <property type="match status" value="1"/>
</dbReference>
<evidence type="ECO:0000313" key="5">
    <source>
        <dbReference type="EMBL" id="MBB3837504.1"/>
    </source>
</evidence>
<dbReference type="GO" id="GO:0003841">
    <property type="term" value="F:1-acylglycerol-3-phosphate O-acyltransferase activity"/>
    <property type="evidence" value="ECO:0007669"/>
    <property type="project" value="TreeGrafter"/>
</dbReference>
<dbReference type="Pfam" id="PF01553">
    <property type="entry name" value="Acyltransferase"/>
    <property type="match status" value="1"/>
</dbReference>
<dbReference type="PANTHER" id="PTHR10434">
    <property type="entry name" value="1-ACYL-SN-GLYCEROL-3-PHOSPHATE ACYLTRANSFERASE"/>
    <property type="match status" value="1"/>
</dbReference>
<reference evidence="5 6" key="1">
    <citation type="submission" date="2020-08" db="EMBL/GenBank/DDBJ databases">
        <title>Genomic Encyclopedia of Type Strains, Phase IV (KMG-IV): sequencing the most valuable type-strain genomes for metagenomic binning, comparative biology and taxonomic classification.</title>
        <authorList>
            <person name="Goeker M."/>
        </authorList>
    </citation>
    <scope>NUCLEOTIDE SEQUENCE [LARGE SCALE GENOMIC DNA]</scope>
    <source>
        <strain evidence="5 6">DSM 17976</strain>
    </source>
</reference>
<evidence type="ECO:0000256" key="3">
    <source>
        <dbReference type="ARBA" id="ARBA00023315"/>
    </source>
</evidence>
<dbReference type="RefSeq" id="WP_183972213.1">
    <property type="nucleotide sequence ID" value="NZ_JACIBY010000002.1"/>
</dbReference>
<evidence type="ECO:0000313" key="6">
    <source>
        <dbReference type="Proteomes" id="UP000541352"/>
    </source>
</evidence>
<dbReference type="SUPFAM" id="SSF69593">
    <property type="entry name" value="Glycerol-3-phosphate (1)-acyltransferase"/>
    <property type="match status" value="1"/>
</dbReference>
<evidence type="ECO:0000256" key="2">
    <source>
        <dbReference type="ARBA" id="ARBA00022679"/>
    </source>
</evidence>
<name>A0A7W5ZIH9_9BACT</name>
<dbReference type="AlphaFoldDB" id="A0A7W5ZIH9"/>